<comment type="subcellular location">
    <subcellularLocation>
        <location evidence="1">Membrane</location>
        <topology evidence="1">Multi-pass membrane protein</topology>
    </subcellularLocation>
</comment>
<sequence length="496" mass="54629">MNLKLPSQALSGERTNQMTDLTHQLARNQARTRRAHAYARRRVLNILCLLAGNAVTWTLTALIVNAAARQLGWAAVSTTNWQVLFVLHSLLLFGAKLLPGWGLGIVAELRYNTQIAALIAMSFAVASWSQVHGLRGPTLGVTLAVTLILLAVIVRAAVKHALLRAGRWGVPVVVYGAAATGERVIRALLEEPGLGYHPAGLYDDNPARQGQQVAGVPVAGTTVDWTLEAPIAILAMPGAGRGRSVELLDGPLSVYRNVIVIPDLFDVQSLWARTRDLGGILGIDINYQLADPVARRTKRAIDLLAVLLTSPLWAPLCLLLALLIWLEDRADPLFLQPRLGLGGETFSTWKFRTMVPDAEAVLQRRLAEDPALKAEWEANFKLRRDPRITRVGAFLRKTSLDELPQLVNVLRGEMALVGPRPLPKYHYDLLPAPVQHLRREVRPGMTGLWQVSGRSDAGNDGMIQHDPYYVRNWSVWLDAVILLRTFRAVIRSSGAY</sequence>
<feature type="transmembrane region" description="Helical" evidence="7">
    <location>
        <begin position="111"/>
        <end position="131"/>
    </location>
</feature>
<keyword evidence="5 7" id="KW-1133">Transmembrane helix</keyword>
<keyword evidence="4 7" id="KW-0812">Transmembrane</keyword>
<dbReference type="InterPro" id="IPR003362">
    <property type="entry name" value="Bact_transf"/>
</dbReference>
<dbReference type="SUPFAM" id="SSF51735">
    <property type="entry name" value="NAD(P)-binding Rossmann-fold domains"/>
    <property type="match status" value="1"/>
</dbReference>
<evidence type="ECO:0000256" key="6">
    <source>
        <dbReference type="ARBA" id="ARBA00023136"/>
    </source>
</evidence>
<dbReference type="Gene3D" id="3.40.50.720">
    <property type="entry name" value="NAD(P)-binding Rossmann-like Domain"/>
    <property type="match status" value="1"/>
</dbReference>
<evidence type="ECO:0000256" key="3">
    <source>
        <dbReference type="ARBA" id="ARBA00022679"/>
    </source>
</evidence>
<reference evidence="10" key="1">
    <citation type="journal article" date="2019" name="Int. J. Syst. Evol. Microbiol.">
        <title>The Global Catalogue of Microorganisms (GCM) 10K type strain sequencing project: providing services to taxonomists for standard genome sequencing and annotation.</title>
        <authorList>
            <consortium name="The Broad Institute Genomics Platform"/>
            <consortium name="The Broad Institute Genome Sequencing Center for Infectious Disease"/>
            <person name="Wu L."/>
            <person name="Ma J."/>
        </authorList>
    </citation>
    <scope>NUCLEOTIDE SEQUENCE [LARGE SCALE GENOMIC DNA]</scope>
    <source>
        <strain evidence="10">JCM 31406</strain>
    </source>
</reference>
<proteinExistence type="inferred from homology"/>
<feature type="transmembrane region" description="Helical" evidence="7">
    <location>
        <begin position="43"/>
        <end position="68"/>
    </location>
</feature>
<keyword evidence="10" id="KW-1185">Reference proteome</keyword>
<dbReference type="NCBIfam" id="TIGR03025">
    <property type="entry name" value="EPS_sugtrans"/>
    <property type="match status" value="1"/>
</dbReference>
<protein>
    <submittedName>
        <fullName evidence="9">Undecaprenyl-phosphate galactose phosphotransferase WbaP</fullName>
    </submittedName>
</protein>
<feature type="transmembrane region" description="Helical" evidence="7">
    <location>
        <begin position="137"/>
        <end position="158"/>
    </location>
</feature>
<dbReference type="Pfam" id="PF13727">
    <property type="entry name" value="CoA_binding_3"/>
    <property type="match status" value="1"/>
</dbReference>
<dbReference type="Pfam" id="PF02397">
    <property type="entry name" value="Bac_transf"/>
    <property type="match status" value="1"/>
</dbReference>
<feature type="transmembrane region" description="Helical" evidence="7">
    <location>
        <begin position="303"/>
        <end position="326"/>
    </location>
</feature>
<evidence type="ECO:0000259" key="8">
    <source>
        <dbReference type="Pfam" id="PF02397"/>
    </source>
</evidence>
<feature type="domain" description="Bacterial sugar transferase" evidence="8">
    <location>
        <begin position="298"/>
        <end position="490"/>
    </location>
</feature>
<keyword evidence="6 7" id="KW-0472">Membrane</keyword>
<name>A0ABQ2SH38_9DEIO</name>
<evidence type="ECO:0000256" key="1">
    <source>
        <dbReference type="ARBA" id="ARBA00004141"/>
    </source>
</evidence>
<dbReference type="InterPro" id="IPR036291">
    <property type="entry name" value="NAD(P)-bd_dom_sf"/>
</dbReference>
<evidence type="ECO:0000256" key="4">
    <source>
        <dbReference type="ARBA" id="ARBA00022692"/>
    </source>
</evidence>
<gene>
    <name evidence="9" type="ORF">GCM10008961_17100</name>
</gene>
<dbReference type="PANTHER" id="PTHR30576">
    <property type="entry name" value="COLANIC BIOSYNTHESIS UDP-GLUCOSE LIPID CARRIER TRANSFERASE"/>
    <property type="match status" value="1"/>
</dbReference>
<dbReference type="InterPro" id="IPR017475">
    <property type="entry name" value="EPS_sugar_tfrase"/>
</dbReference>
<organism evidence="9 10">
    <name type="scientific">Deinococcus knuensis</name>
    <dbReference type="NCBI Taxonomy" id="1837380"/>
    <lineage>
        <taxon>Bacteria</taxon>
        <taxon>Thermotogati</taxon>
        <taxon>Deinococcota</taxon>
        <taxon>Deinococci</taxon>
        <taxon>Deinococcales</taxon>
        <taxon>Deinococcaceae</taxon>
        <taxon>Deinococcus</taxon>
    </lineage>
</organism>
<evidence type="ECO:0000313" key="9">
    <source>
        <dbReference type="EMBL" id="GGS26146.1"/>
    </source>
</evidence>
<keyword evidence="3" id="KW-0808">Transferase</keyword>
<dbReference type="PANTHER" id="PTHR30576:SF0">
    <property type="entry name" value="UNDECAPRENYL-PHOSPHATE N-ACETYLGALACTOSAMINYL 1-PHOSPHATE TRANSFERASE-RELATED"/>
    <property type="match status" value="1"/>
</dbReference>
<dbReference type="Proteomes" id="UP000620633">
    <property type="component" value="Unassembled WGS sequence"/>
</dbReference>
<comment type="caution">
    <text evidence="9">The sequence shown here is derived from an EMBL/GenBank/DDBJ whole genome shotgun (WGS) entry which is preliminary data.</text>
</comment>
<comment type="similarity">
    <text evidence="2">Belongs to the bacterial sugar transferase family.</text>
</comment>
<evidence type="ECO:0000256" key="5">
    <source>
        <dbReference type="ARBA" id="ARBA00022989"/>
    </source>
</evidence>
<evidence type="ECO:0000313" key="10">
    <source>
        <dbReference type="Proteomes" id="UP000620633"/>
    </source>
</evidence>
<feature type="transmembrane region" description="Helical" evidence="7">
    <location>
        <begin position="80"/>
        <end position="99"/>
    </location>
</feature>
<dbReference type="EMBL" id="BMQO01000005">
    <property type="protein sequence ID" value="GGS26146.1"/>
    <property type="molecule type" value="Genomic_DNA"/>
</dbReference>
<evidence type="ECO:0000256" key="2">
    <source>
        <dbReference type="ARBA" id="ARBA00006464"/>
    </source>
</evidence>
<evidence type="ECO:0000256" key="7">
    <source>
        <dbReference type="SAM" id="Phobius"/>
    </source>
</evidence>
<accession>A0ABQ2SH38</accession>